<dbReference type="EMBL" id="SOHH01000020">
    <property type="protein sequence ID" value="TFD82686.1"/>
    <property type="molecule type" value="Genomic_DNA"/>
</dbReference>
<keyword evidence="2" id="KW-1185">Reference proteome</keyword>
<organism evidence="1 2">
    <name type="scientific">Cryobacterium fucosi</name>
    <dbReference type="NCBI Taxonomy" id="1259157"/>
    <lineage>
        <taxon>Bacteria</taxon>
        <taxon>Bacillati</taxon>
        <taxon>Actinomycetota</taxon>
        <taxon>Actinomycetes</taxon>
        <taxon>Micrococcales</taxon>
        <taxon>Microbacteriaceae</taxon>
        <taxon>Cryobacterium</taxon>
    </lineage>
</organism>
<reference evidence="1 2" key="1">
    <citation type="submission" date="2019-03" db="EMBL/GenBank/DDBJ databases">
        <title>Genomics of glacier-inhabiting Cryobacterium strains.</title>
        <authorList>
            <person name="Liu Q."/>
            <person name="Xin Y.-H."/>
        </authorList>
    </citation>
    <scope>NUCLEOTIDE SEQUENCE [LARGE SCALE GENOMIC DNA]</scope>
    <source>
        <strain evidence="1 2">Hh4</strain>
    </source>
</reference>
<evidence type="ECO:0000313" key="1">
    <source>
        <dbReference type="EMBL" id="TFD82686.1"/>
    </source>
</evidence>
<name>A0A4R9BEX7_9MICO</name>
<proteinExistence type="predicted"/>
<dbReference type="OrthoDB" id="9815339at2"/>
<dbReference type="Proteomes" id="UP000298313">
    <property type="component" value="Unassembled WGS sequence"/>
</dbReference>
<gene>
    <name evidence="1" type="ORF">E3T48_01675</name>
</gene>
<dbReference type="RefSeq" id="WP_134522150.1">
    <property type="nucleotide sequence ID" value="NZ_SOHH01000020.1"/>
</dbReference>
<sequence length="102" mass="11945">MTQIDVAELLQHQLDRQRLLTFEAVHFNDARNREQTTEIMVLTTRLKDEQVTMSELRYANESLLGLVEEMRASCSWRVTGPLRIMVALVRMLTRSLRTRPSQ</sequence>
<accession>A0A4R9BEX7</accession>
<evidence type="ECO:0000313" key="2">
    <source>
        <dbReference type="Proteomes" id="UP000298313"/>
    </source>
</evidence>
<protein>
    <submittedName>
        <fullName evidence="1">Uncharacterized protein</fullName>
    </submittedName>
</protein>
<dbReference type="AlphaFoldDB" id="A0A4R9BEX7"/>
<comment type="caution">
    <text evidence="1">The sequence shown here is derived from an EMBL/GenBank/DDBJ whole genome shotgun (WGS) entry which is preliminary data.</text>
</comment>